<evidence type="ECO:0000313" key="2">
    <source>
        <dbReference type="EMBL" id="AMK07373.1"/>
    </source>
</evidence>
<feature type="transmembrane region" description="Helical" evidence="1">
    <location>
        <begin position="120"/>
        <end position="137"/>
    </location>
</feature>
<keyword evidence="1" id="KW-0472">Membrane</keyword>
<accession>A0A140D698</accession>
<gene>
    <name evidence="2" type="primary">hupE</name>
</gene>
<proteinExistence type="predicted"/>
<dbReference type="PIRSF" id="PIRSF016919">
    <property type="entry name" value="HupE_UreJ"/>
    <property type="match status" value="1"/>
</dbReference>
<dbReference type="Pfam" id="PF04955">
    <property type="entry name" value="HupE_UreJ"/>
    <property type="match status" value="1"/>
</dbReference>
<dbReference type="AlphaFoldDB" id="A0A140D698"/>
<name>A0A140D698_9GAMM</name>
<keyword evidence="1" id="KW-1133">Transmembrane helix</keyword>
<organism evidence="2">
    <name type="scientific">gamma proteobacterium 10BT</name>
    <dbReference type="NCBI Taxonomy" id="1778877"/>
    <lineage>
        <taxon>Bacteria</taxon>
        <taxon>Pseudomonadati</taxon>
        <taxon>Pseudomonadota</taxon>
        <taxon>Gammaproteobacteria</taxon>
    </lineage>
</organism>
<dbReference type="InterPro" id="IPR007038">
    <property type="entry name" value="HupE_UreJ"/>
</dbReference>
<feature type="transmembrane region" description="Helical" evidence="1">
    <location>
        <begin position="69"/>
        <end position="90"/>
    </location>
</feature>
<sequence length="196" mass="20616">MQIKRNTLMISILTLFPVVAFAHVGHDGGVHHLLSFTQGFVHPFTGIDHLVVMLLVGVWSVMNTRQWWLAPSAFAVMLLAGAMIGMAGIVPEATESLVAVSLLVIGLMVSFQLKLRVATGAAIIGSFALFHGLAHGAELAHSAAALAGMAFATVCLHLMGLGIGYLLTSSPAHRIWSRVFGISASLMSVGALCGIF</sequence>
<keyword evidence="1" id="KW-0812">Transmembrane</keyword>
<dbReference type="EMBL" id="KU505133">
    <property type="protein sequence ID" value="AMK07373.1"/>
    <property type="molecule type" value="Genomic_DNA"/>
</dbReference>
<reference evidence="2" key="1">
    <citation type="journal article" date="2016" name="BMC Genomics">
        <title>A multi-substrate approach for functional metagenomics-based screening for (hemi)cellulases in two wheat straw-degrading microbial consortia unveils novel thermoalkaliphilic enzymes.</title>
        <authorList>
            <person name="Maruthamuthu M."/>
            <person name="Jimenez D.J."/>
            <person name="Stevens P."/>
            <person name="van Elsas J.D."/>
        </authorList>
    </citation>
    <scope>NUCLEOTIDE SEQUENCE</scope>
    <source>
        <strain evidence="2">10BTContig1</strain>
    </source>
</reference>
<protein>
    <submittedName>
        <fullName evidence="2">HupE-UreJ family metal transporter</fullName>
    </submittedName>
</protein>
<evidence type="ECO:0000256" key="1">
    <source>
        <dbReference type="SAM" id="Phobius"/>
    </source>
</evidence>
<feature type="transmembrane region" description="Helical" evidence="1">
    <location>
        <begin position="143"/>
        <end position="168"/>
    </location>
</feature>
<feature type="transmembrane region" description="Helical" evidence="1">
    <location>
        <begin position="46"/>
        <end position="62"/>
    </location>
</feature>
<feature type="transmembrane region" description="Helical" evidence="1">
    <location>
        <begin position="96"/>
        <end position="113"/>
    </location>
</feature>